<feature type="domain" description="Pilus assembly protein E-set like" evidence="2">
    <location>
        <begin position="330"/>
        <end position="396"/>
    </location>
</feature>
<dbReference type="Pfam" id="PF17271">
    <property type="entry name" value="Usher_TcfC"/>
    <property type="match status" value="1"/>
</dbReference>
<name>Q0T0H3_SHIF8</name>
<protein>
    <submittedName>
        <fullName evidence="4">Outer membrane fimbrial user protein</fullName>
    </submittedName>
</protein>
<feature type="domain" description="TcfC Usher-like barrel" evidence="3">
    <location>
        <begin position="405"/>
        <end position="817"/>
    </location>
</feature>
<dbReference type="HOGENOM" id="CLU_015277_0_0_6"/>
<feature type="compositionally biased region" description="Polar residues" evidence="1">
    <location>
        <begin position="629"/>
        <end position="641"/>
    </location>
</feature>
<dbReference type="Proteomes" id="UP000000659">
    <property type="component" value="Chromosome"/>
</dbReference>
<feature type="region of interest" description="Disordered" evidence="1">
    <location>
        <begin position="629"/>
        <end position="649"/>
    </location>
</feature>
<dbReference type="AlphaFoldDB" id="Q0T0H3"/>
<evidence type="ECO:0000256" key="1">
    <source>
        <dbReference type="SAM" id="MobiDB-lite"/>
    </source>
</evidence>
<dbReference type="EMBL" id="CP000266">
    <property type="protein sequence ID" value="ABF05192.1"/>
    <property type="molecule type" value="Genomic_DNA"/>
</dbReference>
<sequence>MSGSAFAVTHHAFSSGAGRTSDGNGSHASTLKSPSYTKSVSWQHYLVFVMDFRIAMDKKLLALLILASLSPAEATLTKIPAGFEVIAQGQQEYIEVYFSGKSLGKYYAMVNLDTVTFLDPASLYNKLELDVDDQKIAHIVKEKLSQPLARHGELACGYVRTDSGCGFLNTDTLEIIYNDEESSATLFINPQWNSAFDAKSLYLNPDKNTVNAFIHQQDINVLAQDDYQSLSIQGNGALGITENSYIGAHWNFNGYDADDVSDSNTDVSDLYYRYDFLRRYYVQAGRMDNRTLFNAQGGNFTFNFLPLGAIDGMRIGSTLSYLNQAQSQQGTPVMVLLSRNSRVDAYRNEQLLGSFYLNSGSQFIDTSSFPPGSYSVALKVYENNQLTRTELVPFTKTGGLIDGNAQWFLQAGKTTSQVSDDESSAYQLGVRLPLHPQYELYAGLANADDVSAFELGNNWTADLGGVGNLAISASVFRNDDGGKGDMQQANWSNPGWPTLGFYRTNSDGDACTTDSRESYNALSCYESISATVSLNFVGWNMMLGYTCTQNNTDDSLRWDKQQSFENNYLRQTTAQSISETVQLSASRAIVMRDWILSTSVGVFHRNDNGGDNDDNGLYLSFSLSDTPTMDSNNNSHSTNVPTDYRYSEQDGDQTSWQLSHTFYNDSFSHKELGVTVGGLNTDTINSAVNGRWDGQYGNVYATVSDSYDRKNHDHLSAFTGTYSSTLAVSRYGVNLGASGTDDLLGAVLVDVKGFSEQDEESQDLQLEARVAGSRTLQLGQSDSVLFPYPGFQSGFVEVNDSSQGNQQGTTNIINGAGNRELMLLPGKLRYREVSASFNYNYIGRLLLPAAVKKFPIVGLNSAMLLVAEDGGFTLEINGSEKELYLLSGQQFLKCPLSVVKKRASIRYSGDVTCSVVTYSQLPESIQVQAQLKQPKLRGNVQTAQREVAP</sequence>
<gene>
    <name evidence="4" type="primary">tsaC</name>
    <name evidence="4" type="ordered locus">SFV_3136</name>
</gene>
<evidence type="ECO:0000313" key="5">
    <source>
        <dbReference type="Proteomes" id="UP000000659"/>
    </source>
</evidence>
<dbReference type="InterPro" id="IPR035224">
    <property type="entry name" value="Usher_TcfC"/>
</dbReference>
<evidence type="ECO:0000259" key="2">
    <source>
        <dbReference type="Pfam" id="PF16967"/>
    </source>
</evidence>
<proteinExistence type="predicted"/>
<evidence type="ECO:0000259" key="3">
    <source>
        <dbReference type="Pfam" id="PF17271"/>
    </source>
</evidence>
<dbReference type="KEGG" id="sfv:SFV_3136"/>
<accession>Q0T0H3</accession>
<dbReference type="InterPro" id="IPR032636">
    <property type="entry name" value="Pilus_assem_E-set-like_dom"/>
</dbReference>
<reference evidence="4 5" key="1">
    <citation type="journal article" date="2006" name="BMC Genomics">
        <title>Complete genome sequence of Shigella flexneri 5b and comparison with Shigella flexneri 2a.</title>
        <authorList>
            <person name="Nie H."/>
            <person name="Yang F."/>
            <person name="Zhang X."/>
            <person name="Yang J."/>
            <person name="Chen L."/>
            <person name="Wang J."/>
            <person name="Xiong Z."/>
            <person name="Peng J."/>
            <person name="Sun L."/>
            <person name="Dong J."/>
            <person name="Xue Y."/>
            <person name="Xu X."/>
            <person name="Chen S."/>
            <person name="Yao Z."/>
            <person name="Shen Y."/>
            <person name="Jin Q."/>
        </authorList>
    </citation>
    <scope>NUCLEOTIDE SEQUENCE [LARGE SCALE GENOMIC DNA]</scope>
    <source>
        <strain evidence="4 5">8401</strain>
    </source>
</reference>
<organism evidence="4 5">
    <name type="scientific">Shigella flexneri serotype 5b (strain 8401)</name>
    <dbReference type="NCBI Taxonomy" id="373384"/>
    <lineage>
        <taxon>Bacteria</taxon>
        <taxon>Pseudomonadati</taxon>
        <taxon>Pseudomonadota</taxon>
        <taxon>Gammaproteobacteria</taxon>
        <taxon>Enterobacterales</taxon>
        <taxon>Enterobacteriaceae</taxon>
        <taxon>Shigella</taxon>
    </lineage>
</organism>
<dbReference type="Pfam" id="PF16967">
    <property type="entry name" value="TcfC"/>
    <property type="match status" value="1"/>
</dbReference>
<evidence type="ECO:0000313" key="4">
    <source>
        <dbReference type="EMBL" id="ABF05192.1"/>
    </source>
</evidence>